<accession>A0A2N8K8B4</accession>
<dbReference type="Proteomes" id="UP000235994">
    <property type="component" value="Unassembled WGS sequence"/>
</dbReference>
<name>A0A2N8K8B4_9BURK</name>
<gene>
    <name evidence="2" type="ORF">C1I89_33320</name>
</gene>
<comment type="caution">
    <text evidence="2">The sequence shown here is derived from an EMBL/GenBank/DDBJ whole genome shotgun (WGS) entry which is preliminary data.</text>
</comment>
<sequence>MATLKRHWEGLLAGRWTYVHDRDLAEGEAPDGPEPEYRVLESQDEDGDVRRVQIKRIESPTAEIFRLGFTVQDVEQAISDLEAA</sequence>
<dbReference type="EMBL" id="POQS01000024">
    <property type="protein sequence ID" value="PND29698.1"/>
    <property type="molecule type" value="Genomic_DNA"/>
</dbReference>
<evidence type="ECO:0000313" key="3">
    <source>
        <dbReference type="Proteomes" id="UP000235994"/>
    </source>
</evidence>
<evidence type="ECO:0000313" key="2">
    <source>
        <dbReference type="EMBL" id="PND29698.1"/>
    </source>
</evidence>
<keyword evidence="3" id="KW-1185">Reference proteome</keyword>
<organism evidence="2 3">
    <name type="scientific">Achromobacter pulmonis</name>
    <dbReference type="NCBI Taxonomy" id="1389932"/>
    <lineage>
        <taxon>Bacteria</taxon>
        <taxon>Pseudomonadati</taxon>
        <taxon>Pseudomonadota</taxon>
        <taxon>Betaproteobacteria</taxon>
        <taxon>Burkholderiales</taxon>
        <taxon>Alcaligenaceae</taxon>
        <taxon>Achromobacter</taxon>
    </lineage>
</organism>
<proteinExistence type="predicted"/>
<dbReference type="RefSeq" id="WP_102776383.1">
    <property type="nucleotide sequence ID" value="NZ_POQS01000024.1"/>
</dbReference>
<protein>
    <submittedName>
        <fullName evidence="2">Uncharacterized protein</fullName>
    </submittedName>
</protein>
<reference evidence="2 3" key="1">
    <citation type="submission" date="2018-01" db="EMBL/GenBank/DDBJ databases">
        <title>The draft genome of an aniline degradation strain ANB-1.</title>
        <authorList>
            <person name="Zhang L."/>
            <person name="Jiang J."/>
        </authorList>
    </citation>
    <scope>NUCLEOTIDE SEQUENCE [LARGE SCALE GENOMIC DNA]</scope>
    <source>
        <strain evidence="2 3">ANB-1</strain>
    </source>
</reference>
<feature type="region of interest" description="Disordered" evidence="1">
    <location>
        <begin position="24"/>
        <end position="45"/>
    </location>
</feature>
<evidence type="ECO:0000256" key="1">
    <source>
        <dbReference type="SAM" id="MobiDB-lite"/>
    </source>
</evidence>
<dbReference type="AlphaFoldDB" id="A0A2N8K8B4"/>